<comment type="caution">
    <text evidence="2">The sequence shown here is derived from an EMBL/GenBank/DDBJ whole genome shotgun (WGS) entry which is preliminary data.</text>
</comment>
<evidence type="ECO:0000313" key="2">
    <source>
        <dbReference type="EMBL" id="TSC97198.1"/>
    </source>
</evidence>
<dbReference type="EMBL" id="VMGL01000009">
    <property type="protein sequence ID" value="TSC97198.1"/>
    <property type="molecule type" value="Genomic_DNA"/>
</dbReference>
<name>A0A554LWG4_9BACT</name>
<evidence type="ECO:0000313" key="3">
    <source>
        <dbReference type="Proteomes" id="UP000318711"/>
    </source>
</evidence>
<proteinExistence type="predicted"/>
<reference evidence="2 3" key="1">
    <citation type="submission" date="2017-07" db="EMBL/GenBank/DDBJ databases">
        <title>Mechanisms for carbon and nitrogen cycling indicate functional differentiation within the Candidate Phyla Radiation.</title>
        <authorList>
            <person name="Danczak R.E."/>
            <person name="Johnston M.D."/>
            <person name="Kenah C."/>
            <person name="Slattery M."/>
            <person name="Wrighton K.C."/>
            <person name="Wilkins M.J."/>
        </authorList>
    </citation>
    <scope>NUCLEOTIDE SEQUENCE [LARGE SCALE GENOMIC DNA]</scope>
    <source>
        <strain evidence="2">Licking1014_2</strain>
    </source>
</reference>
<gene>
    <name evidence="2" type="ORF">CEN88_126</name>
</gene>
<feature type="transmembrane region" description="Helical" evidence="1">
    <location>
        <begin position="7"/>
        <end position="24"/>
    </location>
</feature>
<protein>
    <submittedName>
        <fullName evidence="2">Uncharacterized protein</fullName>
    </submittedName>
</protein>
<keyword evidence="1" id="KW-0812">Transmembrane</keyword>
<organism evidence="2 3">
    <name type="scientific">Candidatus Berkelbacteria bacterium Licking1014_2</name>
    <dbReference type="NCBI Taxonomy" id="2017146"/>
    <lineage>
        <taxon>Bacteria</taxon>
        <taxon>Candidatus Berkelbacteria</taxon>
    </lineage>
</organism>
<dbReference type="AlphaFoldDB" id="A0A554LWG4"/>
<evidence type="ECO:0000256" key="1">
    <source>
        <dbReference type="SAM" id="Phobius"/>
    </source>
</evidence>
<feature type="transmembrane region" description="Helical" evidence="1">
    <location>
        <begin position="30"/>
        <end position="49"/>
    </location>
</feature>
<accession>A0A554LWG4</accession>
<keyword evidence="1" id="KW-1133">Transmembrane helix</keyword>
<keyword evidence="1" id="KW-0472">Membrane</keyword>
<dbReference type="Proteomes" id="UP000318711">
    <property type="component" value="Unassembled WGS sequence"/>
</dbReference>
<sequence length="52" mass="5631">MKQSSDWLVGVSVLAIVMAVIEAFSSADVWLAATQWLLVAVCLGIYALYAKK</sequence>